<sequence length="330" mass="36472">MKRFQNSLLAYCLVVGSGLLTGCNVEKARAIQGAATQFKAESLLAIQAIDDMRKQELEPPPRSTVEVRSDFVTGILNSRSDINAALIDLAIDPFKPPDDPQWKTFTADLRNQYENFAAIFDKLDAGNLLAVDDVRQSAEHAKTLTVQMALFADAVSKNPPVLYRYRNAIVVKLRKQRQAYQTLQAQVKTSYGSVEASPQASRDKLRDIENQVGEVMAEWQQVKLQEQKLLETTLAQCLKAAILGKELGQLVNRYDKLELNDINLLVPRILNTAAAISGRDFGFLSAKTASVIGEIKQDPLWQGAATLALDQVNTAVANRRKTTSAITVKK</sequence>
<protein>
    <submittedName>
        <fullName evidence="1">Uncharacterized protein</fullName>
    </submittedName>
</protein>
<accession>A0A2T1DYC4</accession>
<name>A0A2T1DYC4_9CYAN</name>
<dbReference type="RefSeq" id="WP_106258976.1">
    <property type="nucleotide sequence ID" value="NZ_CAWNSW010000163.1"/>
</dbReference>
<reference evidence="1 2" key="2">
    <citation type="submission" date="2018-03" db="EMBL/GenBank/DDBJ databases">
        <title>The ancient ancestry and fast evolution of plastids.</title>
        <authorList>
            <person name="Moore K.R."/>
            <person name="Magnabosco C."/>
            <person name="Momper L."/>
            <person name="Gold D.A."/>
            <person name="Bosak T."/>
            <person name="Fournier G.P."/>
        </authorList>
    </citation>
    <scope>NUCLEOTIDE SEQUENCE [LARGE SCALE GENOMIC DNA]</scope>
    <source>
        <strain evidence="1 2">ULC18</strain>
    </source>
</reference>
<dbReference type="AlphaFoldDB" id="A0A2T1DYC4"/>
<organism evidence="1 2">
    <name type="scientific">Stenomitos frigidus ULC18</name>
    <dbReference type="NCBI Taxonomy" id="2107698"/>
    <lineage>
        <taxon>Bacteria</taxon>
        <taxon>Bacillati</taxon>
        <taxon>Cyanobacteriota</taxon>
        <taxon>Cyanophyceae</taxon>
        <taxon>Leptolyngbyales</taxon>
        <taxon>Leptolyngbyaceae</taxon>
        <taxon>Stenomitos</taxon>
    </lineage>
</organism>
<dbReference type="EMBL" id="PVWK01000124">
    <property type="protein sequence ID" value="PSB25523.1"/>
    <property type="molecule type" value="Genomic_DNA"/>
</dbReference>
<evidence type="ECO:0000313" key="1">
    <source>
        <dbReference type="EMBL" id="PSB25523.1"/>
    </source>
</evidence>
<keyword evidence="2" id="KW-1185">Reference proteome</keyword>
<dbReference type="OrthoDB" id="529701at2"/>
<dbReference type="PROSITE" id="PS51257">
    <property type="entry name" value="PROKAR_LIPOPROTEIN"/>
    <property type="match status" value="1"/>
</dbReference>
<proteinExistence type="predicted"/>
<reference evidence="2" key="1">
    <citation type="submission" date="2018-02" db="EMBL/GenBank/DDBJ databases">
        <authorList>
            <person name="Moore K."/>
            <person name="Momper L."/>
        </authorList>
    </citation>
    <scope>NUCLEOTIDE SEQUENCE [LARGE SCALE GENOMIC DNA]</scope>
    <source>
        <strain evidence="2">ULC18</strain>
    </source>
</reference>
<gene>
    <name evidence="1" type="ORF">C7B82_23160</name>
</gene>
<dbReference type="Proteomes" id="UP000239576">
    <property type="component" value="Unassembled WGS sequence"/>
</dbReference>
<comment type="caution">
    <text evidence="1">The sequence shown here is derived from an EMBL/GenBank/DDBJ whole genome shotgun (WGS) entry which is preliminary data.</text>
</comment>
<evidence type="ECO:0000313" key="2">
    <source>
        <dbReference type="Proteomes" id="UP000239576"/>
    </source>
</evidence>